<dbReference type="AlphaFoldDB" id="A0AAV8RFQ4"/>
<organism evidence="1 2">
    <name type="scientific">Ensete ventricosum</name>
    <name type="common">Abyssinian banana</name>
    <name type="synonym">Musa ensete</name>
    <dbReference type="NCBI Taxonomy" id="4639"/>
    <lineage>
        <taxon>Eukaryota</taxon>
        <taxon>Viridiplantae</taxon>
        <taxon>Streptophyta</taxon>
        <taxon>Embryophyta</taxon>
        <taxon>Tracheophyta</taxon>
        <taxon>Spermatophyta</taxon>
        <taxon>Magnoliopsida</taxon>
        <taxon>Liliopsida</taxon>
        <taxon>Zingiberales</taxon>
        <taxon>Musaceae</taxon>
        <taxon>Ensete</taxon>
    </lineage>
</organism>
<name>A0AAV8RFQ4_ENSVE</name>
<proteinExistence type="predicted"/>
<keyword evidence="2" id="KW-1185">Reference proteome</keyword>
<gene>
    <name evidence="1" type="ORF">OPV22_008881</name>
</gene>
<evidence type="ECO:0000313" key="1">
    <source>
        <dbReference type="EMBL" id="KAJ8498329.1"/>
    </source>
</evidence>
<dbReference type="EMBL" id="JAQQAF010000003">
    <property type="protein sequence ID" value="KAJ8498329.1"/>
    <property type="molecule type" value="Genomic_DNA"/>
</dbReference>
<sequence length="131" mass="14318">MLSNLQCTTLIDIGNYCVAAVPEQTLWWSEHLLSHASNKLLAANATQQAASKPNAETWEHCCSHPFWKTTGQASARACGTTTYQTPYPSLHKDAGQARCSHFGKSLLKKVNDKCDTSNLSPGRIQISARTV</sequence>
<accession>A0AAV8RFQ4</accession>
<comment type="caution">
    <text evidence="1">The sequence shown here is derived from an EMBL/GenBank/DDBJ whole genome shotgun (WGS) entry which is preliminary data.</text>
</comment>
<dbReference type="Proteomes" id="UP001222027">
    <property type="component" value="Unassembled WGS sequence"/>
</dbReference>
<protein>
    <submittedName>
        <fullName evidence="1">Uncharacterized protein</fullName>
    </submittedName>
</protein>
<evidence type="ECO:0000313" key="2">
    <source>
        <dbReference type="Proteomes" id="UP001222027"/>
    </source>
</evidence>
<reference evidence="1 2" key="1">
    <citation type="submission" date="2022-12" db="EMBL/GenBank/DDBJ databases">
        <title>Chromosome-scale assembly of the Ensete ventricosum genome.</title>
        <authorList>
            <person name="Dussert Y."/>
            <person name="Stocks J."/>
            <person name="Wendawek A."/>
            <person name="Woldeyes F."/>
            <person name="Nichols R.A."/>
            <person name="Borrell J.S."/>
        </authorList>
    </citation>
    <scope>NUCLEOTIDE SEQUENCE [LARGE SCALE GENOMIC DNA]</scope>
    <source>
        <strain evidence="2">cv. Maze</strain>
        <tissue evidence="1">Seeds</tissue>
    </source>
</reference>